<evidence type="ECO:0000313" key="1">
    <source>
        <dbReference type="Ensembl" id="ENSMCSP00000022766.1"/>
    </source>
</evidence>
<dbReference type="Ensembl" id="ENSMCST00000023343.1">
    <property type="protein sequence ID" value="ENSMCSP00000022766.1"/>
    <property type="gene ID" value="ENSMCSG00000015846.1"/>
</dbReference>
<name>A0A8C5UMT9_9PASS</name>
<dbReference type="Proteomes" id="UP000694560">
    <property type="component" value="Unplaced"/>
</dbReference>
<reference evidence="1" key="1">
    <citation type="submission" date="2025-08" db="UniProtKB">
        <authorList>
            <consortium name="Ensembl"/>
        </authorList>
    </citation>
    <scope>IDENTIFICATION</scope>
</reference>
<sequence length="64" mass="6987">LISHILFRMKIKNFSPYLFMSSTQSKGPHMQRSGPGVSLGRNLRALLLRGNGKNPPPPALGTLS</sequence>
<reference evidence="1" key="2">
    <citation type="submission" date="2025-09" db="UniProtKB">
        <authorList>
            <consortium name="Ensembl"/>
        </authorList>
    </citation>
    <scope>IDENTIFICATION</scope>
</reference>
<proteinExistence type="predicted"/>
<organism evidence="1 2">
    <name type="scientific">Malurus cyaneus samueli</name>
    <dbReference type="NCBI Taxonomy" id="2593467"/>
    <lineage>
        <taxon>Eukaryota</taxon>
        <taxon>Metazoa</taxon>
        <taxon>Chordata</taxon>
        <taxon>Craniata</taxon>
        <taxon>Vertebrata</taxon>
        <taxon>Euteleostomi</taxon>
        <taxon>Archelosauria</taxon>
        <taxon>Archosauria</taxon>
        <taxon>Dinosauria</taxon>
        <taxon>Saurischia</taxon>
        <taxon>Theropoda</taxon>
        <taxon>Coelurosauria</taxon>
        <taxon>Aves</taxon>
        <taxon>Neognathae</taxon>
        <taxon>Neoaves</taxon>
        <taxon>Telluraves</taxon>
        <taxon>Australaves</taxon>
        <taxon>Passeriformes</taxon>
        <taxon>Meliphagoidea</taxon>
        <taxon>Maluridae</taxon>
        <taxon>Malurus</taxon>
    </lineage>
</organism>
<keyword evidence="2" id="KW-1185">Reference proteome</keyword>
<dbReference type="AlphaFoldDB" id="A0A8C5UMT9"/>
<protein>
    <submittedName>
        <fullName evidence="1">Uncharacterized protein</fullName>
    </submittedName>
</protein>
<evidence type="ECO:0000313" key="2">
    <source>
        <dbReference type="Proteomes" id="UP000694560"/>
    </source>
</evidence>
<accession>A0A8C5UMT9</accession>